<feature type="region of interest" description="Disordered" evidence="2">
    <location>
        <begin position="246"/>
        <end position="299"/>
    </location>
</feature>
<reference evidence="4 5" key="2">
    <citation type="submission" date="2018-11" db="EMBL/GenBank/DDBJ databases">
        <authorList>
            <consortium name="Pathogen Informatics"/>
        </authorList>
    </citation>
    <scope>NUCLEOTIDE SEQUENCE [LARGE SCALE GENOMIC DNA]</scope>
    <source>
        <strain evidence="4 5">Egypt</strain>
    </source>
</reference>
<dbReference type="InterPro" id="IPR036388">
    <property type="entry name" value="WH-like_DNA-bd_sf"/>
</dbReference>
<feature type="region of interest" description="Disordered" evidence="2">
    <location>
        <begin position="203"/>
        <end position="233"/>
    </location>
</feature>
<sequence length="336" mass="35938">MKTLNTADFGKVMKRAFPNVKPRRLGQRGQSRYCYGGMRKKTEVKPPYLPDLTDEALGLTAQGGPGHSTTSPASSSSTSGETSHRRLTTTSPLIRLLQTNESGTDGSTWADESTIRTVLGVRGPVVADVAHILLEYAQQVLGMQFQSLFHLAQHLVSYRYVSSRSRYAFSLIAHAANTQSTSCSPPPTAVLAEALQKDLSRTPTRLTLGGSSPMPSTPTTAASSGSLDNHPLLSVDRSPIVTGSGNTRGFSTPLSSSISQPDSVTTHLPECSTPQPTGAYRSFTSNFPTQQNHMGSSSGSNMYNAASLVSPGLSQNFSHTTQAYAQPTPFCQILRR</sequence>
<dbReference type="PANTHER" id="PTHR12619">
    <property type="entry name" value="RFX TRANSCRIPTION FACTOR FAMILY"/>
    <property type="match status" value="1"/>
</dbReference>
<dbReference type="SUPFAM" id="SSF46785">
    <property type="entry name" value="Winged helix' DNA-binding domain"/>
    <property type="match status" value="1"/>
</dbReference>
<evidence type="ECO:0000313" key="4">
    <source>
        <dbReference type="EMBL" id="VDP91150.1"/>
    </source>
</evidence>
<proteinExistence type="predicted"/>
<evidence type="ECO:0000256" key="2">
    <source>
        <dbReference type="SAM" id="MobiDB-lite"/>
    </source>
</evidence>
<dbReference type="OrthoDB" id="10069709at2759"/>
<name>A0A183B3U3_9TREM</name>
<dbReference type="PANTHER" id="PTHR12619:SF21">
    <property type="entry name" value="RFX-TYPE WINGED-HELIX DOMAIN-CONTAINING PROTEIN"/>
    <property type="match status" value="1"/>
</dbReference>
<dbReference type="AlphaFoldDB" id="A0A183B3U3"/>
<protein>
    <submittedName>
        <fullName evidence="6">RFX-type winged-helix domain-containing protein</fullName>
    </submittedName>
</protein>
<feature type="compositionally biased region" description="Low complexity" evidence="2">
    <location>
        <begin position="67"/>
        <end position="81"/>
    </location>
</feature>
<organism evidence="6">
    <name type="scientific">Echinostoma caproni</name>
    <dbReference type="NCBI Taxonomy" id="27848"/>
    <lineage>
        <taxon>Eukaryota</taxon>
        <taxon>Metazoa</taxon>
        <taxon>Spiralia</taxon>
        <taxon>Lophotrochozoa</taxon>
        <taxon>Platyhelminthes</taxon>
        <taxon>Trematoda</taxon>
        <taxon>Digenea</taxon>
        <taxon>Plagiorchiida</taxon>
        <taxon>Echinostomata</taxon>
        <taxon>Echinostomatoidea</taxon>
        <taxon>Echinostomatidae</taxon>
        <taxon>Echinostoma</taxon>
    </lineage>
</organism>
<keyword evidence="1" id="KW-0238">DNA-binding</keyword>
<dbReference type="Gene3D" id="1.10.10.10">
    <property type="entry name" value="Winged helix-like DNA-binding domain superfamily/Winged helix DNA-binding domain"/>
    <property type="match status" value="1"/>
</dbReference>
<evidence type="ECO:0000256" key="1">
    <source>
        <dbReference type="ARBA" id="ARBA00023125"/>
    </source>
</evidence>
<evidence type="ECO:0000313" key="5">
    <source>
        <dbReference type="Proteomes" id="UP000272942"/>
    </source>
</evidence>
<evidence type="ECO:0000259" key="3">
    <source>
        <dbReference type="PROSITE" id="PS51526"/>
    </source>
</evidence>
<dbReference type="GO" id="GO:0000978">
    <property type="term" value="F:RNA polymerase II cis-regulatory region sequence-specific DNA binding"/>
    <property type="evidence" value="ECO:0007669"/>
    <property type="project" value="TreeGrafter"/>
</dbReference>
<dbReference type="PROSITE" id="PS51526">
    <property type="entry name" value="RFX_DBD"/>
    <property type="match status" value="1"/>
</dbReference>
<dbReference type="Proteomes" id="UP000272942">
    <property type="component" value="Unassembled WGS sequence"/>
</dbReference>
<feature type="region of interest" description="Disordered" evidence="2">
    <location>
        <begin position="56"/>
        <end position="89"/>
    </location>
</feature>
<dbReference type="InterPro" id="IPR036390">
    <property type="entry name" value="WH_DNA-bd_sf"/>
</dbReference>
<keyword evidence="5" id="KW-1185">Reference proteome</keyword>
<evidence type="ECO:0000313" key="6">
    <source>
        <dbReference type="WBParaSite" id="ECPE_0001391801-mRNA-1"/>
    </source>
</evidence>
<dbReference type="GO" id="GO:0000981">
    <property type="term" value="F:DNA-binding transcription factor activity, RNA polymerase II-specific"/>
    <property type="evidence" value="ECO:0007669"/>
    <property type="project" value="TreeGrafter"/>
</dbReference>
<gene>
    <name evidence="4" type="ORF">ECPE_LOCUS13878</name>
</gene>
<accession>A0A183B3U3</accession>
<dbReference type="InterPro" id="IPR003150">
    <property type="entry name" value="DNA-bd_RFX"/>
</dbReference>
<dbReference type="EMBL" id="UZAN01056193">
    <property type="protein sequence ID" value="VDP91150.1"/>
    <property type="molecule type" value="Genomic_DNA"/>
</dbReference>
<feature type="compositionally biased region" description="Low complexity" evidence="2">
    <location>
        <begin position="209"/>
        <end position="226"/>
    </location>
</feature>
<reference evidence="6" key="1">
    <citation type="submission" date="2016-06" db="UniProtKB">
        <authorList>
            <consortium name="WormBaseParasite"/>
        </authorList>
    </citation>
    <scope>IDENTIFICATION</scope>
</reference>
<dbReference type="WBParaSite" id="ECPE_0001391801-mRNA-1">
    <property type="protein sequence ID" value="ECPE_0001391801-mRNA-1"/>
    <property type="gene ID" value="ECPE_0001391801"/>
</dbReference>
<dbReference type="Pfam" id="PF02257">
    <property type="entry name" value="RFX_DNA_binding"/>
    <property type="match status" value="1"/>
</dbReference>
<dbReference type="InterPro" id="IPR039779">
    <property type="entry name" value="RFX-like"/>
</dbReference>
<feature type="domain" description="RFX-type winged-helix" evidence="3">
    <location>
        <begin position="1"/>
        <end position="42"/>
    </location>
</feature>